<dbReference type="STRING" id="6669.E9H913"/>
<dbReference type="HOGENOM" id="CLU_1504981_0_0_1"/>
<dbReference type="KEGG" id="dpx:DAPPUDRAFT_255361"/>
<sequence length="179" mass="19865">MVIYEAAHAIANLRRTGSRELAPAIAVLQLFCSSPKPALLRFAAVVVVEAIRSLGLNLKYPRKHSTLKTNAKEAGLTHLCELIEECEHTSLAVRILQLLGREGPRTKQPSKYIRFIYNRVILESATVRAAAVSALSHFGATCEDLLPNILVLLQRSQMVTDDDERSSYLLLFCPFPPLL</sequence>
<dbReference type="AlphaFoldDB" id="E9H913"/>
<dbReference type="Gene3D" id="1.25.10.10">
    <property type="entry name" value="Leucine-rich Repeat Variant"/>
    <property type="match status" value="2"/>
</dbReference>
<dbReference type="InterPro" id="IPR011989">
    <property type="entry name" value="ARM-like"/>
</dbReference>
<accession>E9H913</accession>
<name>E9H913_DAPPU</name>
<dbReference type="PANTHER" id="PTHR10261">
    <property type="entry name" value="COATOMER SUBUNIT GAMMA"/>
    <property type="match status" value="1"/>
</dbReference>
<evidence type="ECO:0000259" key="1">
    <source>
        <dbReference type="Pfam" id="PF01602"/>
    </source>
</evidence>
<dbReference type="GO" id="GO:0030117">
    <property type="term" value="C:membrane coat"/>
    <property type="evidence" value="ECO:0007669"/>
    <property type="project" value="InterPro"/>
</dbReference>
<keyword evidence="3" id="KW-1185">Reference proteome</keyword>
<dbReference type="InterPro" id="IPR002553">
    <property type="entry name" value="Clathrin/coatomer_adapt-like_N"/>
</dbReference>
<dbReference type="Proteomes" id="UP000000305">
    <property type="component" value="Unassembled WGS sequence"/>
</dbReference>
<proteinExistence type="predicted"/>
<dbReference type="GO" id="GO:0016192">
    <property type="term" value="P:vesicle-mediated transport"/>
    <property type="evidence" value="ECO:0007669"/>
    <property type="project" value="InterPro"/>
</dbReference>
<dbReference type="Pfam" id="PF01602">
    <property type="entry name" value="Adaptin_N"/>
    <property type="match status" value="1"/>
</dbReference>
<evidence type="ECO:0000313" key="3">
    <source>
        <dbReference type="Proteomes" id="UP000000305"/>
    </source>
</evidence>
<dbReference type="OrthoDB" id="1074925at2759"/>
<evidence type="ECO:0000313" key="2">
    <source>
        <dbReference type="EMBL" id="EFX71707.1"/>
    </source>
</evidence>
<gene>
    <name evidence="2" type="ORF">DAPPUDRAFT_255361</name>
</gene>
<dbReference type="EMBL" id="GL732607">
    <property type="protein sequence ID" value="EFX71707.1"/>
    <property type="molecule type" value="Genomic_DNA"/>
</dbReference>
<dbReference type="PANTHER" id="PTHR10261:SF0">
    <property type="entry name" value="COATOMER SUBUNIT GAMMA-2"/>
    <property type="match status" value="1"/>
</dbReference>
<reference evidence="2 3" key="1">
    <citation type="journal article" date="2011" name="Science">
        <title>The ecoresponsive genome of Daphnia pulex.</title>
        <authorList>
            <person name="Colbourne J.K."/>
            <person name="Pfrender M.E."/>
            <person name="Gilbert D."/>
            <person name="Thomas W.K."/>
            <person name="Tucker A."/>
            <person name="Oakley T.H."/>
            <person name="Tokishita S."/>
            <person name="Aerts A."/>
            <person name="Arnold G.J."/>
            <person name="Basu M.K."/>
            <person name="Bauer D.J."/>
            <person name="Caceres C.E."/>
            <person name="Carmel L."/>
            <person name="Casola C."/>
            <person name="Choi J.H."/>
            <person name="Detter J.C."/>
            <person name="Dong Q."/>
            <person name="Dusheyko S."/>
            <person name="Eads B.D."/>
            <person name="Frohlich T."/>
            <person name="Geiler-Samerotte K.A."/>
            <person name="Gerlach D."/>
            <person name="Hatcher P."/>
            <person name="Jogdeo S."/>
            <person name="Krijgsveld J."/>
            <person name="Kriventseva E.V."/>
            <person name="Kultz D."/>
            <person name="Laforsch C."/>
            <person name="Lindquist E."/>
            <person name="Lopez J."/>
            <person name="Manak J.R."/>
            <person name="Muller J."/>
            <person name="Pangilinan J."/>
            <person name="Patwardhan R.P."/>
            <person name="Pitluck S."/>
            <person name="Pritham E.J."/>
            <person name="Rechtsteiner A."/>
            <person name="Rho M."/>
            <person name="Rogozin I.B."/>
            <person name="Sakarya O."/>
            <person name="Salamov A."/>
            <person name="Schaack S."/>
            <person name="Shapiro H."/>
            <person name="Shiga Y."/>
            <person name="Skalitzky C."/>
            <person name="Smith Z."/>
            <person name="Souvorov A."/>
            <person name="Sung W."/>
            <person name="Tang Z."/>
            <person name="Tsuchiya D."/>
            <person name="Tu H."/>
            <person name="Vos H."/>
            <person name="Wang M."/>
            <person name="Wolf Y.I."/>
            <person name="Yamagata H."/>
            <person name="Yamada T."/>
            <person name="Ye Y."/>
            <person name="Shaw J.R."/>
            <person name="Andrews J."/>
            <person name="Crease T.J."/>
            <person name="Tang H."/>
            <person name="Lucas S.M."/>
            <person name="Robertson H.M."/>
            <person name="Bork P."/>
            <person name="Koonin E.V."/>
            <person name="Zdobnov E.M."/>
            <person name="Grigoriev I.V."/>
            <person name="Lynch M."/>
            <person name="Boore J.L."/>
        </authorList>
    </citation>
    <scope>NUCLEOTIDE SEQUENCE [LARGE SCALE GENOMIC DNA]</scope>
</reference>
<dbReference type="InterPro" id="IPR017106">
    <property type="entry name" value="Coatomer_gsu"/>
</dbReference>
<dbReference type="InterPro" id="IPR016024">
    <property type="entry name" value="ARM-type_fold"/>
</dbReference>
<organism evidence="2 3">
    <name type="scientific">Daphnia pulex</name>
    <name type="common">Water flea</name>
    <dbReference type="NCBI Taxonomy" id="6669"/>
    <lineage>
        <taxon>Eukaryota</taxon>
        <taxon>Metazoa</taxon>
        <taxon>Ecdysozoa</taxon>
        <taxon>Arthropoda</taxon>
        <taxon>Crustacea</taxon>
        <taxon>Branchiopoda</taxon>
        <taxon>Diplostraca</taxon>
        <taxon>Cladocera</taxon>
        <taxon>Anomopoda</taxon>
        <taxon>Daphniidae</taxon>
        <taxon>Daphnia</taxon>
    </lineage>
</organism>
<dbReference type="SUPFAM" id="SSF48371">
    <property type="entry name" value="ARM repeat"/>
    <property type="match status" value="1"/>
</dbReference>
<dbReference type="InParanoid" id="E9H913"/>
<dbReference type="eggNOG" id="KOG1078">
    <property type="taxonomic scope" value="Eukaryota"/>
</dbReference>
<dbReference type="GO" id="GO:0006886">
    <property type="term" value="P:intracellular protein transport"/>
    <property type="evidence" value="ECO:0007669"/>
    <property type="project" value="InterPro"/>
</dbReference>
<feature type="domain" description="Clathrin/coatomer adaptor adaptin-like N-terminal" evidence="1">
    <location>
        <begin position="70"/>
        <end position="163"/>
    </location>
</feature>
<protein>
    <recommendedName>
        <fullName evidence="1">Clathrin/coatomer adaptor adaptin-like N-terminal domain-containing protein</fullName>
    </recommendedName>
</protein>